<organism evidence="7">
    <name type="scientific">Anthurium amnicola</name>
    <dbReference type="NCBI Taxonomy" id="1678845"/>
    <lineage>
        <taxon>Eukaryota</taxon>
        <taxon>Viridiplantae</taxon>
        <taxon>Streptophyta</taxon>
        <taxon>Embryophyta</taxon>
        <taxon>Tracheophyta</taxon>
        <taxon>Spermatophyta</taxon>
        <taxon>Magnoliopsida</taxon>
        <taxon>Liliopsida</taxon>
        <taxon>Araceae</taxon>
        <taxon>Pothoideae</taxon>
        <taxon>Potheae</taxon>
        <taxon>Anthurium</taxon>
    </lineage>
</organism>
<evidence type="ECO:0000256" key="4">
    <source>
        <dbReference type="ARBA" id="ARBA00022989"/>
    </source>
</evidence>
<evidence type="ECO:0000313" key="7">
    <source>
        <dbReference type="EMBL" id="JAT60599.1"/>
    </source>
</evidence>
<keyword evidence="4 6" id="KW-1133">Transmembrane helix</keyword>
<dbReference type="PANTHER" id="PTHR10383:SF63">
    <property type="entry name" value="OS01G0179800 PROTEIN"/>
    <property type="match status" value="1"/>
</dbReference>
<accession>A0A1D1Z171</accession>
<evidence type="ECO:0000256" key="5">
    <source>
        <dbReference type="ARBA" id="ARBA00023136"/>
    </source>
</evidence>
<evidence type="ECO:0000256" key="6">
    <source>
        <dbReference type="SAM" id="Phobius"/>
    </source>
</evidence>
<feature type="transmembrane region" description="Helical" evidence="6">
    <location>
        <begin position="375"/>
        <end position="398"/>
    </location>
</feature>
<dbReference type="Pfam" id="PF03348">
    <property type="entry name" value="Serinc"/>
    <property type="match status" value="1"/>
</dbReference>
<evidence type="ECO:0000256" key="3">
    <source>
        <dbReference type="ARBA" id="ARBA00022692"/>
    </source>
</evidence>
<dbReference type="EMBL" id="GDJX01007337">
    <property type="protein sequence ID" value="JAT60599.1"/>
    <property type="molecule type" value="Transcribed_RNA"/>
</dbReference>
<dbReference type="AlphaFoldDB" id="A0A1D1Z171"/>
<keyword evidence="5 6" id="KW-0472">Membrane</keyword>
<protein>
    <submittedName>
        <fullName evidence="7">Serine incorporator 3</fullName>
    </submittedName>
</protein>
<feature type="transmembrane region" description="Helical" evidence="6">
    <location>
        <begin position="333"/>
        <end position="354"/>
    </location>
</feature>
<name>A0A1D1Z171_9ARAE</name>
<feature type="transmembrane region" description="Helical" evidence="6">
    <location>
        <begin position="251"/>
        <end position="271"/>
    </location>
</feature>
<reference evidence="7" key="1">
    <citation type="submission" date="2015-07" db="EMBL/GenBank/DDBJ databases">
        <title>Transcriptome Assembly of Anthurium amnicola.</title>
        <authorList>
            <person name="Suzuki J."/>
        </authorList>
    </citation>
    <scope>NUCLEOTIDE SEQUENCE</scope>
</reference>
<feature type="transmembrane region" description="Helical" evidence="6">
    <location>
        <begin position="86"/>
        <end position="107"/>
    </location>
</feature>
<dbReference type="GO" id="GO:0016020">
    <property type="term" value="C:membrane"/>
    <property type="evidence" value="ECO:0007669"/>
    <property type="project" value="UniProtKB-SubCell"/>
</dbReference>
<proteinExistence type="inferred from homology"/>
<dbReference type="PANTHER" id="PTHR10383">
    <property type="entry name" value="SERINE INCORPORATOR"/>
    <property type="match status" value="1"/>
</dbReference>
<gene>
    <name evidence="7" type="primary">SERINC3_1</name>
    <name evidence="7" type="ORF">g.74885</name>
</gene>
<feature type="transmembrane region" description="Helical" evidence="6">
    <location>
        <begin position="225"/>
        <end position="245"/>
    </location>
</feature>
<feature type="transmembrane region" description="Helical" evidence="6">
    <location>
        <begin position="195"/>
        <end position="218"/>
    </location>
</feature>
<keyword evidence="3 6" id="KW-0812">Transmembrane</keyword>
<feature type="transmembrane region" description="Helical" evidence="6">
    <location>
        <begin position="292"/>
        <end position="313"/>
    </location>
</feature>
<evidence type="ECO:0000256" key="2">
    <source>
        <dbReference type="ARBA" id="ARBA00006665"/>
    </source>
</evidence>
<comment type="subcellular location">
    <subcellularLocation>
        <location evidence="1">Membrane</location>
        <topology evidence="1">Multi-pass membrane protein</topology>
    </subcellularLocation>
</comment>
<evidence type="ECO:0000256" key="1">
    <source>
        <dbReference type="ARBA" id="ARBA00004141"/>
    </source>
</evidence>
<feature type="transmembrane region" description="Helical" evidence="6">
    <location>
        <begin position="127"/>
        <end position="144"/>
    </location>
</feature>
<comment type="similarity">
    <text evidence="2">Belongs to the TDE1 family.</text>
</comment>
<dbReference type="InterPro" id="IPR005016">
    <property type="entry name" value="TDE1/TMS"/>
</dbReference>
<feature type="transmembrane region" description="Helical" evidence="6">
    <location>
        <begin position="156"/>
        <end position="175"/>
    </location>
</feature>
<sequence length="405" mass="45674">MTNEEVVAMEGGEHQHGSNRERYTDLMEHSCCSKLCNGPNPSSARYAYGLIFLVTNLLAWAIRDYGHTALSELKRLKGCDGARECLGAEGVLRISLGCFIFFFLMFLSTAGTKKLADVRNSWHSGWWAGKLLLWLGLMAIPFLVPSTFVQLYGKIAHFGAGVFLLIQLVSVISFITWLNDCCRSGKNAERCRMQVFIISVSAYVASFLGIILMYIWYAPKLSCKLNIFFITLTLVLLQIMALVSVHSKVKAGFLTPGLMGIYMVFICWCAIRSEPQSDSCNKKAQLGTHADWLTIISFVIAVLAIVMATFSTGVDSRSFQFKKTEAKPDDVPYGYGFFHFVFAMGAMYFAMLFISWNMHHTMRKWTIDVGWASTWVRIVNEWVAAIVYVWMLVASLAWGHRQFET</sequence>